<keyword evidence="1" id="KW-0853">WD repeat</keyword>
<feature type="region of interest" description="Disordered" evidence="2">
    <location>
        <begin position="82"/>
        <end position="133"/>
    </location>
</feature>
<feature type="compositionally biased region" description="Low complexity" evidence="2">
    <location>
        <begin position="118"/>
        <end position="130"/>
    </location>
</feature>
<dbReference type="SUPFAM" id="SSF50494">
    <property type="entry name" value="Trypsin-like serine proteases"/>
    <property type="match status" value="1"/>
</dbReference>
<dbReference type="PRINTS" id="PR00834">
    <property type="entry name" value="PROTEASES2C"/>
</dbReference>
<dbReference type="HOGENOM" id="CLU_318533_0_0_0"/>
<gene>
    <name evidence="4" type="ordered locus">Plabr_2201</name>
</gene>
<dbReference type="Gene3D" id="2.40.10.120">
    <property type="match status" value="1"/>
</dbReference>
<dbReference type="Proteomes" id="UP000006860">
    <property type="component" value="Chromosome"/>
</dbReference>
<dbReference type="PANTHER" id="PTHR22939:SF129">
    <property type="entry name" value="SERINE PROTEASE HTRA2, MITOCHONDRIAL"/>
    <property type="match status" value="1"/>
</dbReference>
<accession>F0SK76</accession>
<dbReference type="AlphaFoldDB" id="F0SK76"/>
<dbReference type="InterPro" id="IPR036322">
    <property type="entry name" value="WD40_repeat_dom_sf"/>
</dbReference>
<dbReference type="PANTHER" id="PTHR22939">
    <property type="entry name" value="SERINE PROTEASE FAMILY S1C HTRA-RELATED"/>
    <property type="match status" value="1"/>
</dbReference>
<dbReference type="KEGG" id="pbs:Plabr_2201"/>
<dbReference type="eggNOG" id="COG0265">
    <property type="taxonomic scope" value="Bacteria"/>
</dbReference>
<dbReference type="RefSeq" id="WP_013628527.1">
    <property type="nucleotide sequence ID" value="NC_015174.1"/>
</dbReference>
<dbReference type="eggNOG" id="COG2319">
    <property type="taxonomic scope" value="Bacteria"/>
</dbReference>
<dbReference type="InterPro" id="IPR015943">
    <property type="entry name" value="WD40/YVTN_repeat-like_dom_sf"/>
</dbReference>
<evidence type="ECO:0000256" key="1">
    <source>
        <dbReference type="PROSITE-ProRule" id="PRU00221"/>
    </source>
</evidence>
<feature type="transmembrane region" description="Helical" evidence="3">
    <location>
        <begin position="54"/>
        <end position="72"/>
    </location>
</feature>
<keyword evidence="5" id="KW-1185">Reference proteome</keyword>
<dbReference type="Pfam" id="PF00400">
    <property type="entry name" value="WD40"/>
    <property type="match status" value="1"/>
</dbReference>
<evidence type="ECO:0000313" key="5">
    <source>
        <dbReference type="Proteomes" id="UP000006860"/>
    </source>
</evidence>
<dbReference type="EMBL" id="CP002546">
    <property type="protein sequence ID" value="ADY59803.1"/>
    <property type="molecule type" value="Genomic_DNA"/>
</dbReference>
<dbReference type="InterPro" id="IPR001680">
    <property type="entry name" value="WD40_rpt"/>
</dbReference>
<evidence type="ECO:0000256" key="2">
    <source>
        <dbReference type="SAM" id="MobiDB-lite"/>
    </source>
</evidence>
<dbReference type="Pfam" id="PF13365">
    <property type="entry name" value="Trypsin_2"/>
    <property type="match status" value="1"/>
</dbReference>
<evidence type="ECO:0000313" key="4">
    <source>
        <dbReference type="EMBL" id="ADY59803.1"/>
    </source>
</evidence>
<dbReference type="STRING" id="756272.Plabr_2201"/>
<dbReference type="OrthoDB" id="1522627at2"/>
<feature type="compositionally biased region" description="Low complexity" evidence="2">
    <location>
        <begin position="82"/>
        <end position="103"/>
    </location>
</feature>
<dbReference type="GO" id="GO:0006508">
    <property type="term" value="P:proteolysis"/>
    <property type="evidence" value="ECO:0007669"/>
    <property type="project" value="InterPro"/>
</dbReference>
<dbReference type="InterPro" id="IPR001940">
    <property type="entry name" value="Peptidase_S1C"/>
</dbReference>
<dbReference type="InterPro" id="IPR009003">
    <property type="entry name" value="Peptidase_S1_PA"/>
</dbReference>
<sequence>MPGTRITCPHCDRTLKLKAGKELSKTARCPGCNGLLCKSPANGPGTSPQLVQNLLLGAIAVGLFVIGGGLLLNRNSGGNSAATPVANNAEPPSAEAASTSGAPSPKPSTRPANAIEVPTSHASTSSTPAPIESKELRATAPSAPPFEPRFRFRQQPQTLRYTIDMNVKYNSLQNEASTMVDLREIENRGTERALALMQESSGTAFGVTADGYMLTCAHVVENAYEIEVTLGDNTFPARVVNEDEINDLAILKIDVENLPVIPLELNTPAQLGQDIRAIGYPLSDLLGQDVKVTRGTITGGIGNADDPRLQIDATINPGNSGGPIVDSYGNVVGVASAKLAGVFLSDVGLCVPTRTASELLSSSGVEISAEAQRKGELSGPNLVQKVSQAVGFVKVKAGPDTSVENVIIDYTSSFSDYYSSSRPRDIPKVFVDSLPAEGAFSAFLRSETGKLYDRPADRQFPFLVGSPLKLIYFETPAAGVDEWTTAGKTAVYRMKSRPSIFGLQPGDFSQTEATETANYKIIREDAKEVEIERNYLIEAGGPEENYHMEMKGRIVFDKSKEAISTINYSGTFSYNLESSRRAYPFTLTGKIFDTALVEKRALEKMRADEELLGGELENYTATKIETGKYVTRLIRVHPRKPFLAVGKTDNKIRIYNHSTGELVSEAKVPMEHRSLTAIELSPDGDFLLAGTSGGAVDVFGLSEDGELSLEGAFHGHSRQVEQIVISPSGRLVLSVGSTKKVRCWTLSGQNEKFTTPAFAGLKVRLQFIDENNAWMCDGKHLQKWDLSRKKGGRLVQIDKSSGTGDIRFSPSGDVVFQTKGYDIRRWSTATGKELPQIETPGLISVAEFVGDQFVTGNGGRLTFWNAEGKAIGFLRVEDTILSIETLAVNQNDGSIACALPEFDAPLWYIRKSD</sequence>
<feature type="repeat" description="WD" evidence="1">
    <location>
        <begin position="713"/>
        <end position="754"/>
    </location>
</feature>
<reference evidence="5" key="1">
    <citation type="submission" date="2011-02" db="EMBL/GenBank/DDBJ databases">
        <title>The complete genome of Planctomyces brasiliensis DSM 5305.</title>
        <authorList>
            <person name="Lucas S."/>
            <person name="Copeland A."/>
            <person name="Lapidus A."/>
            <person name="Bruce D."/>
            <person name="Goodwin L."/>
            <person name="Pitluck S."/>
            <person name="Kyrpides N."/>
            <person name="Mavromatis K."/>
            <person name="Pagani I."/>
            <person name="Ivanova N."/>
            <person name="Ovchinnikova G."/>
            <person name="Lu M."/>
            <person name="Detter J.C."/>
            <person name="Han C."/>
            <person name="Land M."/>
            <person name="Hauser L."/>
            <person name="Markowitz V."/>
            <person name="Cheng J.-F."/>
            <person name="Hugenholtz P."/>
            <person name="Woyke T."/>
            <person name="Wu D."/>
            <person name="Tindall B."/>
            <person name="Pomrenke H.G."/>
            <person name="Brambilla E."/>
            <person name="Klenk H.-P."/>
            <person name="Eisen J.A."/>
        </authorList>
    </citation>
    <scope>NUCLEOTIDE SEQUENCE [LARGE SCALE GENOMIC DNA]</scope>
    <source>
        <strain evidence="5">ATCC 49424 / DSM 5305 / JCM 21570 / NBRC 103401 / IFAM 1448</strain>
    </source>
</reference>
<keyword evidence="3" id="KW-0472">Membrane</keyword>
<keyword evidence="3" id="KW-1133">Transmembrane helix</keyword>
<evidence type="ECO:0000256" key="3">
    <source>
        <dbReference type="SAM" id="Phobius"/>
    </source>
</evidence>
<dbReference type="SMART" id="SM00320">
    <property type="entry name" value="WD40"/>
    <property type="match status" value="3"/>
</dbReference>
<dbReference type="PROSITE" id="PS50082">
    <property type="entry name" value="WD_REPEATS_2"/>
    <property type="match status" value="1"/>
</dbReference>
<protein>
    <submittedName>
        <fullName evidence="4">Peptidase S1 and S6 chymotrypsin/Hap</fullName>
    </submittedName>
</protein>
<keyword evidence="3" id="KW-0812">Transmembrane</keyword>
<organism evidence="4 5">
    <name type="scientific">Rubinisphaera brasiliensis (strain ATCC 49424 / DSM 5305 / JCM 21570 / IAM 15109 / NBRC 103401 / IFAM 1448)</name>
    <name type="common">Planctomyces brasiliensis</name>
    <dbReference type="NCBI Taxonomy" id="756272"/>
    <lineage>
        <taxon>Bacteria</taxon>
        <taxon>Pseudomonadati</taxon>
        <taxon>Planctomycetota</taxon>
        <taxon>Planctomycetia</taxon>
        <taxon>Planctomycetales</taxon>
        <taxon>Planctomycetaceae</taxon>
        <taxon>Rubinisphaera</taxon>
    </lineage>
</organism>
<dbReference type="Gene3D" id="2.130.10.10">
    <property type="entry name" value="YVTN repeat-like/Quinoprotein amine dehydrogenase"/>
    <property type="match status" value="1"/>
</dbReference>
<dbReference type="SUPFAM" id="SSF50978">
    <property type="entry name" value="WD40 repeat-like"/>
    <property type="match status" value="1"/>
</dbReference>
<name>F0SK76_RUBBR</name>
<proteinExistence type="predicted"/>
<dbReference type="GO" id="GO:0004252">
    <property type="term" value="F:serine-type endopeptidase activity"/>
    <property type="evidence" value="ECO:0007669"/>
    <property type="project" value="InterPro"/>
</dbReference>